<proteinExistence type="predicted"/>
<sequence length="89" mass="9507">MSIQPAVVRSTVPFTKSPANQLTRHDFTAQPVDKPQSNALLHIPCPVSSALSSAINRQTVMTFPLLQGWSIPAGTLAHVMTPAPCSDLD</sequence>
<comment type="caution">
    <text evidence="1">The sequence shown here is derived from an EMBL/GenBank/DDBJ whole genome shotgun (WGS) entry which is preliminary data.</text>
</comment>
<reference evidence="1" key="1">
    <citation type="submission" date="2017-09" db="EMBL/GenBank/DDBJ databases">
        <title>Polyketide synthases of a Diaporthe helianthi virulent isolate.</title>
        <authorList>
            <person name="Baroncelli R."/>
        </authorList>
    </citation>
    <scope>NUCLEOTIDE SEQUENCE [LARGE SCALE GENOMIC DNA]</scope>
    <source>
        <strain evidence="1">7/96</strain>
    </source>
</reference>
<evidence type="ECO:0000313" key="2">
    <source>
        <dbReference type="Proteomes" id="UP000094444"/>
    </source>
</evidence>
<protein>
    <submittedName>
        <fullName evidence="1">Uncharacterized protein</fullName>
    </submittedName>
</protein>
<gene>
    <name evidence="1" type="ORF">DHEL01_v202643</name>
</gene>
<dbReference type="AlphaFoldDB" id="A0A2P5I8Y3"/>
<evidence type="ECO:0000313" key="1">
    <source>
        <dbReference type="EMBL" id="POS78956.1"/>
    </source>
</evidence>
<organism evidence="1 2">
    <name type="scientific">Diaporthe helianthi</name>
    <dbReference type="NCBI Taxonomy" id="158607"/>
    <lineage>
        <taxon>Eukaryota</taxon>
        <taxon>Fungi</taxon>
        <taxon>Dikarya</taxon>
        <taxon>Ascomycota</taxon>
        <taxon>Pezizomycotina</taxon>
        <taxon>Sordariomycetes</taxon>
        <taxon>Sordariomycetidae</taxon>
        <taxon>Diaporthales</taxon>
        <taxon>Diaporthaceae</taxon>
        <taxon>Diaporthe</taxon>
    </lineage>
</organism>
<keyword evidence="2" id="KW-1185">Reference proteome</keyword>
<dbReference type="InParanoid" id="A0A2P5I8Y3"/>
<accession>A0A2P5I8Y3</accession>
<dbReference type="OrthoDB" id="10468036at2759"/>
<dbReference type="Proteomes" id="UP000094444">
    <property type="component" value="Unassembled WGS sequence"/>
</dbReference>
<name>A0A2P5I8Y3_DIAHE</name>
<dbReference type="EMBL" id="MAVT02000147">
    <property type="protein sequence ID" value="POS78956.1"/>
    <property type="molecule type" value="Genomic_DNA"/>
</dbReference>